<dbReference type="EMBL" id="NBWU01000001">
    <property type="protein sequence ID" value="PCE66728.1"/>
    <property type="molecule type" value="Genomic_DNA"/>
</dbReference>
<proteinExistence type="inferred from homology"/>
<dbReference type="Gene3D" id="2.170.130.10">
    <property type="entry name" value="TonB-dependent receptor, plug domain"/>
    <property type="match status" value="1"/>
</dbReference>
<dbReference type="RefSeq" id="WP_097442250.1">
    <property type="nucleotide sequence ID" value="NZ_NBWU01000001.1"/>
</dbReference>
<name>A0A2A4GFH7_9FLAO</name>
<dbReference type="PROSITE" id="PS52016">
    <property type="entry name" value="TONB_DEPENDENT_REC_3"/>
    <property type="match status" value="1"/>
</dbReference>
<dbReference type="GO" id="GO:0009279">
    <property type="term" value="C:cell outer membrane"/>
    <property type="evidence" value="ECO:0007669"/>
    <property type="project" value="UniProtKB-SubCell"/>
</dbReference>
<dbReference type="SUPFAM" id="SSF56935">
    <property type="entry name" value="Porins"/>
    <property type="match status" value="1"/>
</dbReference>
<sequence length="762" mass="85435">MQFKSSQILYKWYTFLFVWCSWYVAKGQPVDYYKENVQLHLSKNHFDKEENIFFKVYLQAFDSNGPILPVSKVAYIELRSPTDSLSYKKMVLLDRSSGLGALWLPSDLAQGPYTLKAYTRYSQASGSALAISTVFVGNISQSQKGNLTQKPNIQFYAEGGQLVAGLPSQLAVYLEDLAPGSPSNAKIIDGSDNQIGSLQLTSLMPVLFRFTPKHNETYTLTLDNLEGNWSYPLPKVQATGIGVRVLDYGTEYRVFLKSTLPDTLEGLVLSLKQNGNRILELPIHETKETLIIPIAKKLLAPGLAEIELWNAKGTSVLKRNIFKKNNETKLSIEGVTPEKSAITLKVDRHQTWGRNPDLSVAIHRFKDTLPPISRGIKNPQFFGDFLTKIHLADKANREVLLLSLPQNNSNIKASTTPEFETGITLSGRVTSKNKKQRDLQVNLIYKNGNEVGFDHTIVNDQGRFAFHNLYFTNSTKLSLKVGKPFAKGKHKISSLNGYSIDLETISPKDFAFLENRNITQEIPNPKMVEALVIPEGVNRLDEVVVEDHAIDIIKSTRNKRRTLYKNPNQTIEVGNQIGNNALTLPELLQSRVPGLTIINNVFYLRNTATIYGPVPALVLLNGIPYKDNFERMFTNEIDYIDILKGSKAAIYGSRAAGGVIAIYTKKGDYNLNQQTVTPDPGYKITLPGLPNPKLYKLRDNRNQEGLVYWDPKVNTGSQGTIALELPYSPDLPYYRVDIRGVTEDGATVQFVQWVYLKNVAFN</sequence>
<dbReference type="GO" id="GO:0044718">
    <property type="term" value="P:siderophore transmembrane transport"/>
    <property type="evidence" value="ECO:0007669"/>
    <property type="project" value="TreeGrafter"/>
</dbReference>
<keyword evidence="2" id="KW-0998">Cell outer membrane</keyword>
<accession>A0A2A4GFH7</accession>
<keyword evidence="2" id="KW-0813">Transport</keyword>
<dbReference type="AlphaFoldDB" id="A0A2A4GFH7"/>
<keyword evidence="2" id="KW-1134">Transmembrane beta strand</keyword>
<reference evidence="4 5" key="1">
    <citation type="submission" date="2017-04" db="EMBL/GenBank/DDBJ databases">
        <title>A new member of the family Flavobacteriaceae isolated from ascidians.</title>
        <authorList>
            <person name="Chen L."/>
        </authorList>
    </citation>
    <scope>NUCLEOTIDE SEQUENCE [LARGE SCALE GENOMIC DNA]</scope>
    <source>
        <strain evidence="4 5">HQA918</strain>
    </source>
</reference>
<organism evidence="4 5">
    <name type="scientific">Sediminicola luteus</name>
    <dbReference type="NCBI Taxonomy" id="319238"/>
    <lineage>
        <taxon>Bacteria</taxon>
        <taxon>Pseudomonadati</taxon>
        <taxon>Bacteroidota</taxon>
        <taxon>Flavobacteriia</taxon>
        <taxon>Flavobacteriales</taxon>
        <taxon>Flavobacteriaceae</taxon>
        <taxon>Sediminicola</taxon>
    </lineage>
</organism>
<dbReference type="InterPro" id="IPR039426">
    <property type="entry name" value="TonB-dep_rcpt-like"/>
</dbReference>
<keyword evidence="2" id="KW-0812">Transmembrane</keyword>
<evidence type="ECO:0000313" key="4">
    <source>
        <dbReference type="EMBL" id="PCE66728.1"/>
    </source>
</evidence>
<keyword evidence="2" id="KW-0472">Membrane</keyword>
<evidence type="ECO:0000313" key="5">
    <source>
        <dbReference type="Proteomes" id="UP000219559"/>
    </source>
</evidence>
<dbReference type="InterPro" id="IPR012910">
    <property type="entry name" value="Plug_dom"/>
</dbReference>
<dbReference type="PANTHER" id="PTHR30069:SF29">
    <property type="entry name" value="HEMOGLOBIN AND HEMOGLOBIN-HAPTOGLOBIN-BINDING PROTEIN 1-RELATED"/>
    <property type="match status" value="1"/>
</dbReference>
<dbReference type="InterPro" id="IPR037066">
    <property type="entry name" value="Plug_dom_sf"/>
</dbReference>
<dbReference type="PANTHER" id="PTHR30069">
    <property type="entry name" value="TONB-DEPENDENT OUTER MEMBRANE RECEPTOR"/>
    <property type="match status" value="1"/>
</dbReference>
<feature type="domain" description="TonB-dependent receptor plug" evidence="3">
    <location>
        <begin position="580"/>
        <end position="659"/>
    </location>
</feature>
<dbReference type="Pfam" id="PF07715">
    <property type="entry name" value="Plug"/>
    <property type="match status" value="1"/>
</dbReference>
<evidence type="ECO:0000256" key="1">
    <source>
        <dbReference type="ARBA" id="ARBA00022729"/>
    </source>
</evidence>
<keyword evidence="5" id="KW-1185">Reference proteome</keyword>
<protein>
    <recommendedName>
        <fullName evidence="3">TonB-dependent receptor plug domain-containing protein</fullName>
    </recommendedName>
</protein>
<evidence type="ECO:0000256" key="2">
    <source>
        <dbReference type="PROSITE-ProRule" id="PRU01360"/>
    </source>
</evidence>
<dbReference type="GO" id="GO:0015344">
    <property type="term" value="F:siderophore uptake transmembrane transporter activity"/>
    <property type="evidence" value="ECO:0007669"/>
    <property type="project" value="TreeGrafter"/>
</dbReference>
<evidence type="ECO:0000259" key="3">
    <source>
        <dbReference type="Pfam" id="PF07715"/>
    </source>
</evidence>
<comment type="similarity">
    <text evidence="2">Belongs to the TonB-dependent receptor family.</text>
</comment>
<dbReference type="Proteomes" id="UP000219559">
    <property type="component" value="Unassembled WGS sequence"/>
</dbReference>
<keyword evidence="1" id="KW-0732">Signal</keyword>
<comment type="subcellular location">
    <subcellularLocation>
        <location evidence="2">Cell outer membrane</location>
        <topology evidence="2">Multi-pass membrane protein</topology>
    </subcellularLocation>
</comment>
<dbReference type="OrthoDB" id="679547at2"/>
<gene>
    <name evidence="4" type="ORF">B7P33_05405</name>
</gene>
<comment type="caution">
    <text evidence="4">The sequence shown here is derived from an EMBL/GenBank/DDBJ whole genome shotgun (WGS) entry which is preliminary data.</text>
</comment>